<dbReference type="InterPro" id="IPR052210">
    <property type="entry name" value="LysM1-like"/>
</dbReference>
<keyword evidence="3" id="KW-0732">Signal</keyword>
<feature type="chain" id="PRO_5035198643" description="LysM domain-containing protein" evidence="3">
    <location>
        <begin position="21"/>
        <end position="356"/>
    </location>
</feature>
<proteinExistence type="inferred from homology"/>
<feature type="signal peptide" evidence="3">
    <location>
        <begin position="1"/>
        <end position="20"/>
    </location>
</feature>
<evidence type="ECO:0000313" key="6">
    <source>
        <dbReference type="Proteomes" id="UP000693738"/>
    </source>
</evidence>
<feature type="domain" description="LysM" evidence="4">
    <location>
        <begin position="205"/>
        <end position="252"/>
    </location>
</feature>
<dbReference type="PANTHER" id="PTHR34997">
    <property type="entry name" value="AM15"/>
    <property type="match status" value="1"/>
</dbReference>
<dbReference type="PROSITE" id="PS51782">
    <property type="entry name" value="LYSM"/>
    <property type="match status" value="1"/>
</dbReference>
<dbReference type="PANTHER" id="PTHR34997:SF16">
    <property type="entry name" value="LYSM DOMAIN-CONTAINING PROTEIN"/>
    <property type="match status" value="1"/>
</dbReference>
<evidence type="ECO:0000259" key="4">
    <source>
        <dbReference type="PROSITE" id="PS51782"/>
    </source>
</evidence>
<dbReference type="GO" id="GO:0008061">
    <property type="term" value="F:chitin binding"/>
    <property type="evidence" value="ECO:0007669"/>
    <property type="project" value="InterPro"/>
</dbReference>
<dbReference type="Proteomes" id="UP000693738">
    <property type="component" value="Unassembled WGS sequence"/>
</dbReference>
<dbReference type="EMBL" id="CAJSTJ010000121">
    <property type="protein sequence ID" value="CAG7557852.1"/>
    <property type="molecule type" value="Genomic_DNA"/>
</dbReference>
<dbReference type="InterPro" id="IPR018392">
    <property type="entry name" value="LysM"/>
</dbReference>
<evidence type="ECO:0000256" key="1">
    <source>
        <dbReference type="ARBA" id="ARBA00044955"/>
    </source>
</evidence>
<feature type="region of interest" description="Disordered" evidence="2">
    <location>
        <begin position="333"/>
        <end position="356"/>
    </location>
</feature>
<evidence type="ECO:0000313" key="5">
    <source>
        <dbReference type="EMBL" id="CAG7557852.1"/>
    </source>
</evidence>
<reference evidence="5" key="1">
    <citation type="submission" date="2021-05" db="EMBL/GenBank/DDBJ databases">
        <authorList>
            <person name="Khan N."/>
        </authorList>
    </citation>
    <scope>NUCLEOTIDE SEQUENCE</scope>
</reference>
<organism evidence="5 6">
    <name type="scientific">Fusarium equiseti</name>
    <name type="common">Fusarium scirpi</name>
    <dbReference type="NCBI Taxonomy" id="61235"/>
    <lineage>
        <taxon>Eukaryota</taxon>
        <taxon>Fungi</taxon>
        <taxon>Dikarya</taxon>
        <taxon>Ascomycota</taxon>
        <taxon>Pezizomycotina</taxon>
        <taxon>Sordariomycetes</taxon>
        <taxon>Hypocreomycetidae</taxon>
        <taxon>Hypocreales</taxon>
        <taxon>Nectriaceae</taxon>
        <taxon>Fusarium</taxon>
        <taxon>Fusarium incarnatum-equiseti species complex</taxon>
    </lineage>
</organism>
<protein>
    <recommendedName>
        <fullName evidence="4">LysM domain-containing protein</fullName>
    </recommendedName>
</protein>
<comment type="caution">
    <text evidence="5">The sequence shown here is derived from an EMBL/GenBank/DDBJ whole genome shotgun (WGS) entry which is preliminary data.</text>
</comment>
<accession>A0A8J2INH9</accession>
<evidence type="ECO:0000256" key="2">
    <source>
        <dbReference type="SAM" id="MobiDB-lite"/>
    </source>
</evidence>
<name>A0A8J2INH9_FUSEQ</name>
<dbReference type="AlphaFoldDB" id="A0A8J2INH9"/>
<sequence length="356" mass="39732">MIVIQHLVPLLSLFLGSSAAFRIHDATDLESKNVSDACVKAMSANIDCHAYIRSFDEAGYRGSLGKVTETDEVCTSACSASLKNWFETVVSACANEKMGDGVPQLYGGYMWAGWNETCFKDPKTNRYCNDILRDTPELEYEEELCLDCNRRKLEMMQSSSYSVYDSFYRSKLEEVYKKCGGSGPTEIPPPPIGETKLEDFCATKKYYTTKENDTCDSIAKAHPGVAGHSLYMTNKALIADCRKIPAGIKLCLPMTCPIHVVQPDGTCRSIERENGLIIGDARDFNWWIKSDCSDLHEATDLYGKPICIGAYGEKEAGSWQASIWRTQDPDETYPRIKFSSANGPPIPQLRMDDDEE</sequence>
<comment type="similarity">
    <text evidence="1">Belongs to the secreted LysM effector family.</text>
</comment>
<gene>
    <name evidence="5" type="ORF">FEQUK3_LOCUS3562</name>
</gene>
<dbReference type="CDD" id="cd00118">
    <property type="entry name" value="LysM"/>
    <property type="match status" value="1"/>
</dbReference>
<evidence type="ECO:0000256" key="3">
    <source>
        <dbReference type="SAM" id="SignalP"/>
    </source>
</evidence>